<accession>A0A0W0WVX3</accession>
<keyword evidence="12" id="KW-1185">Reference proteome</keyword>
<dbReference type="AlphaFoldDB" id="A0A0W0WVX3"/>
<dbReference type="STRING" id="45070.Lnau_1461"/>
<keyword evidence="5 9" id="KW-0812">Transmembrane</keyword>
<dbReference type="Pfam" id="PF01061">
    <property type="entry name" value="ABC2_membrane"/>
    <property type="match status" value="1"/>
</dbReference>
<feature type="transmembrane region" description="Helical" evidence="9">
    <location>
        <begin position="145"/>
        <end position="169"/>
    </location>
</feature>
<keyword evidence="8 9" id="KW-0472">Membrane</keyword>
<keyword evidence="6 9" id="KW-1133">Transmembrane helix</keyword>
<evidence type="ECO:0000256" key="6">
    <source>
        <dbReference type="ARBA" id="ARBA00022989"/>
    </source>
</evidence>
<dbReference type="GO" id="GO:0015774">
    <property type="term" value="P:polysaccharide transport"/>
    <property type="evidence" value="ECO:0007669"/>
    <property type="project" value="UniProtKB-KW"/>
</dbReference>
<dbReference type="EMBL" id="LNYO01000013">
    <property type="protein sequence ID" value="KTD36477.1"/>
    <property type="molecule type" value="Genomic_DNA"/>
</dbReference>
<evidence type="ECO:0000313" key="12">
    <source>
        <dbReference type="Proteomes" id="UP000054725"/>
    </source>
</evidence>
<dbReference type="RefSeq" id="WP_058504466.1">
    <property type="nucleotide sequence ID" value="NZ_CAAAIF010000011.1"/>
</dbReference>
<comment type="subcellular location">
    <subcellularLocation>
        <location evidence="1">Cell membrane</location>
        <topology evidence="1">Multi-pass membrane protein</topology>
    </subcellularLocation>
</comment>
<sequence length="266" mass="30055">MGTGSINIALSDIAAATKRYSLLGILGWQDIRQRYRRSALGPFWLTISMGIMIGTIGVVFGQIFNSSLKEFLPFLSIGIILWGFFSSIITEGCTGFITAEGIIKQLPLPLFVHILRMIWRNVLILGHNILIFPLVLLVVGKPLHLVALLSIPGFLLALTNLIWVALLLATICTRYRDFSQIISSMLQVIFYLTPIMWMPNLLPPGKSYYFLEFNPVYHLFEIIRAPLLGQAPALTNWIVSIILALVGWSVTLVIYSRYKRRIAYWL</sequence>
<comment type="similarity">
    <text evidence="2">Belongs to the ABC-2 integral membrane protein family.</text>
</comment>
<proteinExistence type="inferred from homology"/>
<evidence type="ECO:0000313" key="11">
    <source>
        <dbReference type="EMBL" id="KTD36477.1"/>
    </source>
</evidence>
<evidence type="ECO:0000256" key="8">
    <source>
        <dbReference type="ARBA" id="ARBA00023136"/>
    </source>
</evidence>
<evidence type="ECO:0000256" key="9">
    <source>
        <dbReference type="SAM" id="Phobius"/>
    </source>
</evidence>
<dbReference type="PATRIC" id="fig|45070.6.peg.1531"/>
<comment type="caution">
    <text evidence="11">The sequence shown here is derived from an EMBL/GenBank/DDBJ whole genome shotgun (WGS) entry which is preliminary data.</text>
</comment>
<evidence type="ECO:0000256" key="2">
    <source>
        <dbReference type="ARBA" id="ARBA00007783"/>
    </source>
</evidence>
<protein>
    <submittedName>
        <fullName evidence="11">ABC-2 type transporter</fullName>
    </submittedName>
</protein>
<dbReference type="Proteomes" id="UP000054725">
    <property type="component" value="Unassembled WGS sequence"/>
</dbReference>
<evidence type="ECO:0000256" key="4">
    <source>
        <dbReference type="ARBA" id="ARBA00022475"/>
    </source>
</evidence>
<evidence type="ECO:0000256" key="3">
    <source>
        <dbReference type="ARBA" id="ARBA00022448"/>
    </source>
</evidence>
<dbReference type="GO" id="GO:0005886">
    <property type="term" value="C:plasma membrane"/>
    <property type="evidence" value="ECO:0007669"/>
    <property type="project" value="UniProtKB-SubCell"/>
</dbReference>
<gene>
    <name evidence="11" type="ORF">Lnau_1461</name>
</gene>
<reference evidence="11 12" key="1">
    <citation type="submission" date="2015-11" db="EMBL/GenBank/DDBJ databases">
        <title>Genomic analysis of 38 Legionella species identifies large and diverse effector repertoires.</title>
        <authorList>
            <person name="Burstein D."/>
            <person name="Amaro F."/>
            <person name="Zusman T."/>
            <person name="Lifshitz Z."/>
            <person name="Cohen O."/>
            <person name="Gilbert J.A."/>
            <person name="Pupko T."/>
            <person name="Shuman H.A."/>
            <person name="Segal G."/>
        </authorList>
    </citation>
    <scope>NUCLEOTIDE SEQUENCE [LARGE SCALE GENOMIC DNA]</scope>
    <source>
        <strain evidence="11 12">ATCC 49506</strain>
    </source>
</reference>
<feature type="transmembrane region" description="Helical" evidence="9">
    <location>
        <begin position="42"/>
        <end position="65"/>
    </location>
</feature>
<keyword evidence="7" id="KW-0625">Polysaccharide transport</keyword>
<feature type="transmembrane region" description="Helical" evidence="9">
    <location>
        <begin position="118"/>
        <end position="139"/>
    </location>
</feature>
<evidence type="ECO:0000259" key="10">
    <source>
        <dbReference type="Pfam" id="PF01061"/>
    </source>
</evidence>
<feature type="domain" description="ABC-2 type transporter transmembrane" evidence="10">
    <location>
        <begin position="23"/>
        <end position="226"/>
    </location>
</feature>
<dbReference type="InterPro" id="IPR013525">
    <property type="entry name" value="ABC2_TM"/>
</dbReference>
<feature type="transmembrane region" description="Helical" evidence="9">
    <location>
        <begin position="234"/>
        <end position="255"/>
    </location>
</feature>
<keyword evidence="7" id="KW-0762">Sugar transport</keyword>
<evidence type="ECO:0000256" key="1">
    <source>
        <dbReference type="ARBA" id="ARBA00004651"/>
    </source>
</evidence>
<dbReference type="PANTHER" id="PTHR30413:SF10">
    <property type="entry name" value="CAPSULE POLYSACCHARIDE EXPORT INNER-MEMBRANE PROTEIN CTRC"/>
    <property type="match status" value="1"/>
</dbReference>
<dbReference type="GO" id="GO:0015920">
    <property type="term" value="P:lipopolysaccharide transport"/>
    <property type="evidence" value="ECO:0007669"/>
    <property type="project" value="TreeGrafter"/>
</dbReference>
<dbReference type="GO" id="GO:0140359">
    <property type="term" value="F:ABC-type transporter activity"/>
    <property type="evidence" value="ECO:0007669"/>
    <property type="project" value="InterPro"/>
</dbReference>
<keyword evidence="3" id="KW-0813">Transport</keyword>
<organism evidence="11 12">
    <name type="scientific">Legionella nautarum</name>
    <dbReference type="NCBI Taxonomy" id="45070"/>
    <lineage>
        <taxon>Bacteria</taxon>
        <taxon>Pseudomonadati</taxon>
        <taxon>Pseudomonadota</taxon>
        <taxon>Gammaproteobacteria</taxon>
        <taxon>Legionellales</taxon>
        <taxon>Legionellaceae</taxon>
        <taxon>Legionella</taxon>
    </lineage>
</organism>
<dbReference type="PANTHER" id="PTHR30413">
    <property type="entry name" value="INNER MEMBRANE TRANSPORT PERMEASE"/>
    <property type="match status" value="1"/>
</dbReference>
<dbReference type="OrthoDB" id="9796017at2"/>
<keyword evidence="4" id="KW-1003">Cell membrane</keyword>
<evidence type="ECO:0000256" key="5">
    <source>
        <dbReference type="ARBA" id="ARBA00022692"/>
    </source>
</evidence>
<feature type="transmembrane region" description="Helical" evidence="9">
    <location>
        <begin position="181"/>
        <end position="199"/>
    </location>
</feature>
<name>A0A0W0WVX3_9GAMM</name>
<feature type="transmembrane region" description="Helical" evidence="9">
    <location>
        <begin position="71"/>
        <end position="97"/>
    </location>
</feature>
<evidence type="ECO:0000256" key="7">
    <source>
        <dbReference type="ARBA" id="ARBA00023047"/>
    </source>
</evidence>